<dbReference type="Gene3D" id="1.10.10.10">
    <property type="entry name" value="Winged helix-like DNA-binding domain superfamily/Winged helix DNA-binding domain"/>
    <property type="match status" value="1"/>
</dbReference>
<dbReference type="GO" id="GO:0003677">
    <property type="term" value="F:DNA binding"/>
    <property type="evidence" value="ECO:0007669"/>
    <property type="project" value="InterPro"/>
</dbReference>
<dbReference type="AlphaFoldDB" id="A0A921G9M4"/>
<comment type="caution">
    <text evidence="2">The sequence shown here is derived from an EMBL/GenBank/DDBJ whole genome shotgun (WGS) entry which is preliminary data.</text>
</comment>
<sequence>MKNDYNRYNFWIEKNDEKLEYYMVVKGEKIQVPREVFLICQNSYRKMLRESERDRVILHFSDLTQAEKYQIKQTYTKEMMDYHELNEALNSLTHQERRIIDEIYYQGFSERIVAANLGIPEATLNKRKHKILRKMKTYMIEGKK</sequence>
<reference evidence="2" key="2">
    <citation type="submission" date="2021-09" db="EMBL/GenBank/DDBJ databases">
        <authorList>
            <person name="Gilroy R."/>
        </authorList>
    </citation>
    <scope>NUCLEOTIDE SEQUENCE</scope>
    <source>
        <strain evidence="2">CHK193-16274</strain>
    </source>
</reference>
<evidence type="ECO:0000313" key="2">
    <source>
        <dbReference type="EMBL" id="HJF39778.1"/>
    </source>
</evidence>
<evidence type="ECO:0000259" key="1">
    <source>
        <dbReference type="Pfam" id="PF08281"/>
    </source>
</evidence>
<gene>
    <name evidence="2" type="ORF">K8V91_02545</name>
</gene>
<dbReference type="Proteomes" id="UP000749320">
    <property type="component" value="Unassembled WGS sequence"/>
</dbReference>
<dbReference type="GO" id="GO:0006352">
    <property type="term" value="P:DNA-templated transcription initiation"/>
    <property type="evidence" value="ECO:0007669"/>
    <property type="project" value="InterPro"/>
</dbReference>
<feature type="domain" description="RNA polymerase sigma factor 70 region 4 type 2" evidence="1">
    <location>
        <begin position="84"/>
        <end position="135"/>
    </location>
</feature>
<reference evidence="2" key="1">
    <citation type="journal article" date="2021" name="PeerJ">
        <title>Extensive microbial diversity within the chicken gut microbiome revealed by metagenomics and culture.</title>
        <authorList>
            <person name="Gilroy R."/>
            <person name="Ravi A."/>
            <person name="Getino M."/>
            <person name="Pursley I."/>
            <person name="Horton D.L."/>
            <person name="Alikhan N.F."/>
            <person name="Baker D."/>
            <person name="Gharbi K."/>
            <person name="Hall N."/>
            <person name="Watson M."/>
            <person name="Adriaenssens E.M."/>
            <person name="Foster-Nyarko E."/>
            <person name="Jarju S."/>
            <person name="Secka A."/>
            <person name="Antonio M."/>
            <person name="Oren A."/>
            <person name="Chaudhuri R.R."/>
            <person name="La Ragione R."/>
            <person name="Hildebrand F."/>
            <person name="Pallen M.J."/>
        </authorList>
    </citation>
    <scope>NUCLEOTIDE SEQUENCE</scope>
    <source>
        <strain evidence="2">CHK193-16274</strain>
    </source>
</reference>
<dbReference type="InterPro" id="IPR013249">
    <property type="entry name" value="RNA_pol_sigma70_r4_t2"/>
</dbReference>
<dbReference type="GO" id="GO:0016987">
    <property type="term" value="F:sigma factor activity"/>
    <property type="evidence" value="ECO:0007669"/>
    <property type="project" value="InterPro"/>
</dbReference>
<dbReference type="SUPFAM" id="SSF88659">
    <property type="entry name" value="Sigma3 and sigma4 domains of RNA polymerase sigma factors"/>
    <property type="match status" value="1"/>
</dbReference>
<dbReference type="InterPro" id="IPR013324">
    <property type="entry name" value="RNA_pol_sigma_r3/r4-like"/>
</dbReference>
<protein>
    <recommendedName>
        <fullName evidence="1">RNA polymerase sigma factor 70 region 4 type 2 domain-containing protein</fullName>
    </recommendedName>
</protein>
<name>A0A921G9M4_9FIRM</name>
<accession>A0A921G9M4</accession>
<dbReference type="Pfam" id="PF08281">
    <property type="entry name" value="Sigma70_r4_2"/>
    <property type="match status" value="1"/>
</dbReference>
<dbReference type="EMBL" id="DYWV01000086">
    <property type="protein sequence ID" value="HJF39778.1"/>
    <property type="molecule type" value="Genomic_DNA"/>
</dbReference>
<evidence type="ECO:0000313" key="3">
    <source>
        <dbReference type="Proteomes" id="UP000749320"/>
    </source>
</evidence>
<organism evidence="2 3">
    <name type="scientific">Thomasclavelia spiroformis</name>
    <dbReference type="NCBI Taxonomy" id="29348"/>
    <lineage>
        <taxon>Bacteria</taxon>
        <taxon>Bacillati</taxon>
        <taxon>Bacillota</taxon>
        <taxon>Erysipelotrichia</taxon>
        <taxon>Erysipelotrichales</taxon>
        <taxon>Coprobacillaceae</taxon>
        <taxon>Thomasclavelia</taxon>
    </lineage>
</organism>
<proteinExistence type="predicted"/>
<dbReference type="InterPro" id="IPR036388">
    <property type="entry name" value="WH-like_DNA-bd_sf"/>
</dbReference>